<dbReference type="EMBL" id="CAJOBA010057301">
    <property type="protein sequence ID" value="CAF4299031.1"/>
    <property type="molecule type" value="Genomic_DNA"/>
</dbReference>
<reference evidence="1" key="1">
    <citation type="submission" date="2021-02" db="EMBL/GenBank/DDBJ databases">
        <authorList>
            <person name="Nowell W R."/>
        </authorList>
    </citation>
    <scope>NUCLEOTIDE SEQUENCE</scope>
</reference>
<dbReference type="Proteomes" id="UP000677228">
    <property type="component" value="Unassembled WGS sequence"/>
</dbReference>
<dbReference type="AlphaFoldDB" id="A0A815MC72"/>
<name>A0A815MC72_9BILA</name>
<dbReference type="Proteomes" id="UP000663829">
    <property type="component" value="Unassembled WGS sequence"/>
</dbReference>
<dbReference type="EMBL" id="CAJNOK010035232">
    <property type="protein sequence ID" value="CAF1511219.1"/>
    <property type="molecule type" value="Genomic_DNA"/>
</dbReference>
<dbReference type="Proteomes" id="UP000681722">
    <property type="component" value="Unassembled WGS sequence"/>
</dbReference>
<dbReference type="OrthoDB" id="661148at2759"/>
<comment type="caution">
    <text evidence="1">The sequence shown here is derived from an EMBL/GenBank/DDBJ whole genome shotgun (WGS) entry which is preliminary data.</text>
</comment>
<protein>
    <submittedName>
        <fullName evidence="1">Uncharacterized protein</fullName>
    </submittedName>
</protein>
<evidence type="ECO:0000313" key="4">
    <source>
        <dbReference type="EMBL" id="CAF4304950.1"/>
    </source>
</evidence>
<evidence type="ECO:0000313" key="5">
    <source>
        <dbReference type="Proteomes" id="UP000663829"/>
    </source>
</evidence>
<gene>
    <name evidence="1" type="ORF">GPM918_LOCUS33759</name>
    <name evidence="2" type="ORF">OVA965_LOCUS37379</name>
    <name evidence="4" type="ORF">SRO942_LOCUS34447</name>
    <name evidence="3" type="ORF">TMI583_LOCUS38455</name>
</gene>
<dbReference type="Proteomes" id="UP000682733">
    <property type="component" value="Unassembled WGS sequence"/>
</dbReference>
<proteinExistence type="predicted"/>
<keyword evidence="5" id="KW-1185">Reference proteome</keyword>
<evidence type="ECO:0000313" key="2">
    <source>
        <dbReference type="EMBL" id="CAF1511219.1"/>
    </source>
</evidence>
<organism evidence="1 5">
    <name type="scientific">Didymodactylos carnosus</name>
    <dbReference type="NCBI Taxonomy" id="1234261"/>
    <lineage>
        <taxon>Eukaryota</taxon>
        <taxon>Metazoa</taxon>
        <taxon>Spiralia</taxon>
        <taxon>Gnathifera</taxon>
        <taxon>Rotifera</taxon>
        <taxon>Eurotatoria</taxon>
        <taxon>Bdelloidea</taxon>
        <taxon>Philodinida</taxon>
        <taxon>Philodinidae</taxon>
        <taxon>Didymodactylos</taxon>
    </lineage>
</organism>
<evidence type="ECO:0000313" key="3">
    <source>
        <dbReference type="EMBL" id="CAF4299031.1"/>
    </source>
</evidence>
<dbReference type="EMBL" id="CAJOBC010083655">
    <property type="protein sequence ID" value="CAF4304950.1"/>
    <property type="molecule type" value="Genomic_DNA"/>
</dbReference>
<accession>A0A815MC72</accession>
<dbReference type="EMBL" id="CAJNOQ010018226">
    <property type="protein sequence ID" value="CAF1422546.1"/>
    <property type="molecule type" value="Genomic_DNA"/>
</dbReference>
<sequence length="163" mass="18905">MASSLRQTSNVVHVPDNCVANLMYYLNCVLDLIDYNDNNLYKFCDYENYDDLSAQELRVLWVLCLTLSPDELIDKCMFQSNVLCGTSTNRFYELSQTQQLRLMVSSTIFIGGQARRVKKFMAYRQVWMVNNYIQPMLQLPGAIQRQIQFEQVAENISQACIIS</sequence>
<evidence type="ECO:0000313" key="1">
    <source>
        <dbReference type="EMBL" id="CAF1422546.1"/>
    </source>
</evidence>